<dbReference type="AlphaFoldDB" id="A0A6J4RBS9"/>
<dbReference type="EMBL" id="CADCVE010000099">
    <property type="protein sequence ID" value="CAA9464708.1"/>
    <property type="molecule type" value="Genomic_DNA"/>
</dbReference>
<gene>
    <name evidence="1" type="ORF">AVDCRST_MAG28-3912</name>
</gene>
<evidence type="ECO:0000313" key="1">
    <source>
        <dbReference type="EMBL" id="CAA9464708.1"/>
    </source>
</evidence>
<feature type="non-terminal residue" evidence="1">
    <location>
        <position position="1"/>
    </location>
</feature>
<protein>
    <submittedName>
        <fullName evidence="1">Uncharacterized protein</fullName>
    </submittedName>
</protein>
<sequence length="60" mass="6423">EAASPQLLLPHKPVVHLKNSDDESVQIQGRRSPCASAGLGAIVRRGDLVLYSTLRGASRM</sequence>
<name>A0A6J4RBS9_9ACTN</name>
<proteinExistence type="predicted"/>
<feature type="non-terminal residue" evidence="1">
    <location>
        <position position="60"/>
    </location>
</feature>
<organism evidence="1">
    <name type="scientific">uncultured Rubrobacteraceae bacterium</name>
    <dbReference type="NCBI Taxonomy" id="349277"/>
    <lineage>
        <taxon>Bacteria</taxon>
        <taxon>Bacillati</taxon>
        <taxon>Actinomycetota</taxon>
        <taxon>Rubrobacteria</taxon>
        <taxon>Rubrobacterales</taxon>
        <taxon>Rubrobacteraceae</taxon>
        <taxon>environmental samples</taxon>
    </lineage>
</organism>
<accession>A0A6J4RBS9</accession>
<reference evidence="1" key="1">
    <citation type="submission" date="2020-02" db="EMBL/GenBank/DDBJ databases">
        <authorList>
            <person name="Meier V. D."/>
        </authorList>
    </citation>
    <scope>NUCLEOTIDE SEQUENCE</scope>
    <source>
        <strain evidence="1">AVDCRST_MAG28</strain>
    </source>
</reference>